<dbReference type="InterPro" id="IPR013320">
    <property type="entry name" value="ConA-like_dom_sf"/>
</dbReference>
<dbReference type="OrthoDB" id="9802683at2"/>
<dbReference type="InterPro" id="IPR006558">
    <property type="entry name" value="LamG-like"/>
</dbReference>
<dbReference type="InterPro" id="IPR029865">
    <property type="entry name" value="KIAA0319-like"/>
</dbReference>
<dbReference type="PROSITE" id="PS50093">
    <property type="entry name" value="PKD"/>
    <property type="match status" value="2"/>
</dbReference>
<dbReference type="PROSITE" id="PS50853">
    <property type="entry name" value="FN3"/>
    <property type="match status" value="1"/>
</dbReference>
<dbReference type="InterPro" id="IPR022409">
    <property type="entry name" value="PKD/Chitinase_dom"/>
</dbReference>
<dbReference type="eggNOG" id="COG3391">
    <property type="taxonomic scope" value="Bacteria"/>
</dbReference>
<dbReference type="SUPFAM" id="SSF50998">
    <property type="entry name" value="Quinoprotein alcohol dehydrogenase-like"/>
    <property type="match status" value="1"/>
</dbReference>
<dbReference type="GO" id="GO:0016020">
    <property type="term" value="C:membrane"/>
    <property type="evidence" value="ECO:0007669"/>
    <property type="project" value="TreeGrafter"/>
</dbReference>
<dbReference type="Gene3D" id="2.60.40.10">
    <property type="entry name" value="Immunoglobulins"/>
    <property type="match status" value="2"/>
</dbReference>
<dbReference type="PROSITE" id="PS51318">
    <property type="entry name" value="TAT"/>
    <property type="match status" value="1"/>
</dbReference>
<organism evidence="6 7">
    <name type="scientific">Beutenbergia cavernae (strain ATCC BAA-8 / DSM 12333 / CCUG 43141 / JCM 11478 / NBRC 16432 / NCIMB 13614 / HKI 0122)</name>
    <dbReference type="NCBI Taxonomy" id="471853"/>
    <lineage>
        <taxon>Bacteria</taxon>
        <taxon>Bacillati</taxon>
        <taxon>Actinomycetota</taxon>
        <taxon>Actinomycetes</taxon>
        <taxon>Micrococcales</taxon>
        <taxon>Beutenbergiaceae</taxon>
        <taxon>Beutenbergia</taxon>
    </lineage>
</organism>
<reference evidence="6 7" key="1">
    <citation type="journal article" date="2009" name="Stand. Genomic Sci.">
        <title>Complete genome sequence of Beutenbergia cavernae type strain (HKI 0122).</title>
        <authorList>
            <person name="Land M."/>
            <person name="Pukall R."/>
            <person name="Abt B."/>
            <person name="Goker M."/>
            <person name="Rohde M."/>
            <person name="Glavina Del Rio T."/>
            <person name="Tice H."/>
            <person name="Copeland A."/>
            <person name="Cheng J.F."/>
            <person name="Lucas S."/>
            <person name="Chen F."/>
            <person name="Nolan M."/>
            <person name="Bruce D."/>
            <person name="Goodwin L."/>
            <person name="Pitluck S."/>
            <person name="Ivanova N."/>
            <person name="Mavromatis K."/>
            <person name="Ovchinnikova G."/>
            <person name="Pati A."/>
            <person name="Chen A."/>
            <person name="Palaniappan K."/>
            <person name="Hauser L."/>
            <person name="Chang Y.J."/>
            <person name="Jefferies C.C."/>
            <person name="Saunders E."/>
            <person name="Brettin T."/>
            <person name="Detter J.C."/>
            <person name="Han C."/>
            <person name="Chain P."/>
            <person name="Bristow J."/>
            <person name="Eisen J.A."/>
            <person name="Markowitz V."/>
            <person name="Hugenholtz P."/>
            <person name="Kyrpides N.C."/>
            <person name="Klenk H.P."/>
            <person name="Lapidus A."/>
        </authorList>
    </citation>
    <scope>NUCLEOTIDE SEQUENCE [LARGE SCALE GENOMIC DNA]</scope>
    <source>
        <strain evidence="7">ATCC BAA-8 / DSM 12333 / NBRC 16432</strain>
    </source>
</reference>
<dbReference type="eggNOG" id="COG3291">
    <property type="taxonomic scope" value="Bacteria"/>
</dbReference>
<dbReference type="STRING" id="471853.Bcav_0997"/>
<dbReference type="InterPro" id="IPR003961">
    <property type="entry name" value="FN3_dom"/>
</dbReference>
<dbReference type="SMART" id="SM00560">
    <property type="entry name" value="LamGL"/>
    <property type="match status" value="1"/>
</dbReference>
<dbReference type="HOGENOM" id="CLU_008668_0_0_11"/>
<evidence type="ECO:0000256" key="3">
    <source>
        <dbReference type="SAM" id="SignalP"/>
    </source>
</evidence>
<feature type="domain" description="Fibronectin type-III" evidence="5">
    <location>
        <begin position="444"/>
        <end position="542"/>
    </location>
</feature>
<dbReference type="Proteomes" id="UP000007962">
    <property type="component" value="Chromosome"/>
</dbReference>
<dbReference type="Pfam" id="PF18911">
    <property type="entry name" value="PKD_4"/>
    <property type="match status" value="2"/>
</dbReference>
<dbReference type="GO" id="GO:0005975">
    <property type="term" value="P:carbohydrate metabolic process"/>
    <property type="evidence" value="ECO:0007669"/>
    <property type="project" value="UniProtKB-ARBA"/>
</dbReference>
<dbReference type="InterPro" id="IPR011047">
    <property type="entry name" value="Quinoprotein_ADH-like_sf"/>
</dbReference>
<evidence type="ECO:0000259" key="5">
    <source>
        <dbReference type="PROSITE" id="PS50853"/>
    </source>
</evidence>
<dbReference type="PANTHER" id="PTHR46182">
    <property type="entry name" value="FI19480P1"/>
    <property type="match status" value="1"/>
</dbReference>
<feature type="signal peptide" evidence="3">
    <location>
        <begin position="1"/>
        <end position="32"/>
    </location>
</feature>
<evidence type="ECO:0000313" key="6">
    <source>
        <dbReference type="EMBL" id="ACQ79258.1"/>
    </source>
</evidence>
<dbReference type="KEGG" id="bcv:Bcav_0997"/>
<dbReference type="SUPFAM" id="SSF49899">
    <property type="entry name" value="Concanavalin A-like lectins/glucanases"/>
    <property type="match status" value="1"/>
</dbReference>
<keyword evidence="2" id="KW-1015">Disulfide bond</keyword>
<dbReference type="SMART" id="SM00089">
    <property type="entry name" value="PKD"/>
    <property type="match status" value="2"/>
</dbReference>
<evidence type="ECO:0000313" key="7">
    <source>
        <dbReference type="Proteomes" id="UP000007962"/>
    </source>
</evidence>
<dbReference type="SUPFAM" id="SSF49299">
    <property type="entry name" value="PKD domain"/>
    <property type="match status" value="2"/>
</dbReference>
<dbReference type="InterPro" id="IPR006311">
    <property type="entry name" value="TAT_signal"/>
</dbReference>
<name>C5C072_BEUC1</name>
<dbReference type="InterPro" id="IPR035986">
    <property type="entry name" value="PKD_dom_sf"/>
</dbReference>
<dbReference type="EMBL" id="CP001618">
    <property type="protein sequence ID" value="ACQ79258.1"/>
    <property type="molecule type" value="Genomic_DNA"/>
</dbReference>
<keyword evidence="7" id="KW-1185">Reference proteome</keyword>
<proteinExistence type="predicted"/>
<accession>C5C072</accession>
<dbReference type="RefSeq" id="WP_012726038.1">
    <property type="nucleotide sequence ID" value="NC_012669.1"/>
</dbReference>
<dbReference type="InterPro" id="IPR013783">
    <property type="entry name" value="Ig-like_fold"/>
</dbReference>
<dbReference type="GO" id="GO:0031410">
    <property type="term" value="C:cytoplasmic vesicle"/>
    <property type="evidence" value="ECO:0007669"/>
    <property type="project" value="TreeGrafter"/>
</dbReference>
<dbReference type="AlphaFoldDB" id="C5C072"/>
<dbReference type="Pfam" id="PF13385">
    <property type="entry name" value="Laminin_G_3"/>
    <property type="match status" value="1"/>
</dbReference>
<gene>
    <name evidence="6" type="ordered locus">Bcav_0997</name>
</gene>
<protein>
    <submittedName>
        <fullName evidence="6">PKD domain containing protein</fullName>
    </submittedName>
</protein>
<keyword evidence="1 3" id="KW-0732">Signal</keyword>
<feature type="domain" description="PKD" evidence="4">
    <location>
        <begin position="854"/>
        <end position="942"/>
    </location>
</feature>
<dbReference type="Gene3D" id="2.60.120.200">
    <property type="match status" value="1"/>
</dbReference>
<dbReference type="PANTHER" id="PTHR46182:SF2">
    <property type="entry name" value="FI19480P1"/>
    <property type="match status" value="1"/>
</dbReference>
<dbReference type="CDD" id="cd00146">
    <property type="entry name" value="PKD"/>
    <property type="match status" value="2"/>
</dbReference>
<evidence type="ECO:0000256" key="2">
    <source>
        <dbReference type="ARBA" id="ARBA00023157"/>
    </source>
</evidence>
<feature type="chain" id="PRO_5002946779" evidence="3">
    <location>
        <begin position="33"/>
        <end position="1150"/>
    </location>
</feature>
<sequence length="1150" mass="119329">MKHSTRRSSVLAMAAALATAVTAFVVAPAAQAAPPFDDLPETVSADALAAPQMNGVVWRQVVAGSTVFAVGEFTRARPYGSAAGQNEVVRSHVLAYNIDTGAMTSFAPTINAQVMDAAVSPDGNTLYLVGQFTQVNGQSRYRIAAFDVASGALLPFRPVVNTRITSVTATSSTVYFGGPFTTVNGQQRTRVAAVNAGTGTTNTPLSASIPDGDVRGVALAPDGNALVIAGSFTSVNGSNNPGYGLARLATSNGASLSFPVNAIVRNATVNAAIYSLKSDENGVYGTGYDYYGPGNLEGSFHADWEGNLEWIDGCMGDTYDVWPDGDVVYQASHKHNCSQIGGFPQEQPWTYHNATAMTNYATGTNVGGLQPGQPAPKMLAFKPEFQGGTYTPSRQAVWTVTGNDDYILYAGEFVRVNGVLQQGLTRFARRDVAPNDQGPRIRDAATNPTVAAVPFAGLRVSWTANWDRDDDHLRYQVYRNDMNTLVYDQVLRADYWSLPTFGFIDSDLAQGQSAQYRLRTTDPSGNSTISAWVSGTAGTVGTSTTYSEEVRADAPAHYWPLGEPSGTRAYDWGGGADLTLTSQVARNVEGAITGDAGSRFTGSTNSYGSTTAREGGPQEFSVEAWFRRTGSGGGKIVGFGSSSSGNSSNYDRHIYMDAGGRVIFGVYPGTERTISTSGAYNDGEWHHVVGTLSPTGMRFYLDGELVGERTDTTSAQPYTGYWRVGGDSTWSGNRYFNGSIDEVAVYSRALDAATVAHHYTVGSTGVVPNQAPTASFTAGVTGLGVSVDASASSDPDGSIASYAWTFGDGQSGTGATASHTYAAAGTYTVTLTVTDDDGAPASTTRQVTVTAPPPNVAPTASFTSSATHLAASFNASASSDPDGTIAAYAWDFDDGQTGTGATPSHTYAAAGTYTVTLTVTDDDGATDSVSGDVTVTAPPANAPIAIDTFGRTQANGWGTATTGGAWTPTAGTAARFLTDGDRGVQVLHAPGATTGIQLAGVSQTNVEVRATLSADVVPTGGGAYLMVTGRRVGTAEYTARLHVQASGAVAVHLLRAGTPVVGGVVPGLSFAGGDEINVAFQVVGTSPTQLRVRVWEGGTPEPAGWTYSTTDSTASLQAAGSIGFGAYLSGSATNAPVRVSVDDLDASPVQ</sequence>
<evidence type="ECO:0000256" key="1">
    <source>
        <dbReference type="ARBA" id="ARBA00022729"/>
    </source>
</evidence>
<evidence type="ECO:0000259" key="4">
    <source>
        <dbReference type="PROSITE" id="PS50093"/>
    </source>
</evidence>
<dbReference type="InterPro" id="IPR000601">
    <property type="entry name" value="PKD_dom"/>
</dbReference>
<feature type="domain" description="PKD" evidence="4">
    <location>
        <begin position="768"/>
        <end position="856"/>
    </location>
</feature>